<evidence type="ECO:0000313" key="2">
    <source>
        <dbReference type="EMBL" id="GIE95268.1"/>
    </source>
</evidence>
<dbReference type="SUPFAM" id="SSF48452">
    <property type="entry name" value="TPR-like"/>
    <property type="match status" value="2"/>
</dbReference>
<dbReference type="PRINTS" id="PR00364">
    <property type="entry name" value="DISEASERSIST"/>
</dbReference>
<keyword evidence="3" id="KW-1185">Reference proteome</keyword>
<dbReference type="Pfam" id="PF13374">
    <property type="entry name" value="TPR_10"/>
    <property type="match status" value="1"/>
</dbReference>
<keyword evidence="1" id="KW-0802">TPR repeat</keyword>
<comment type="caution">
    <text evidence="2">The sequence shown here is derived from an EMBL/GenBank/DDBJ whole genome shotgun (WGS) entry which is preliminary data.</text>
</comment>
<dbReference type="InterPro" id="IPR019734">
    <property type="entry name" value="TPR_rpt"/>
</dbReference>
<dbReference type="InterPro" id="IPR011990">
    <property type="entry name" value="TPR-like_helical_dom_sf"/>
</dbReference>
<dbReference type="PANTHER" id="PTHR10098:SF108">
    <property type="entry name" value="TETRATRICOPEPTIDE REPEAT PROTEIN 28"/>
    <property type="match status" value="1"/>
</dbReference>
<sequence>MGWMMPLPFAGLPDPAEAVSLDDVAARLRMLKVWAGDPSYDTIKDRVNAAWTAAGRPAGELTRKSTVADCFRSGRRRLNTDLVVAVVQALHPDAGYVAQWRQALRTIGGEIEAVSQVRVQDRLPQDLAGFTGRTGELDRLHLALRAARQAGGAVVISAIAGMAGVGKTQLAVHAGHLLVREGLFDRVLFVNLRGFHADPAQPPADPGAVLDGFLRVLGVSGHQIPHDLAARAATYRGRLAGTRALVVLDNAATAEQVRPLLPDTPGCLALVTSRRSLAGLPSAIGLDVDVFSPEEAVTFLRGTVGGSEPAALARIAARCGYLPLALSLVAGHIRNFGDWTLSDHADRLDERHRDRRLDSGVALALGLSYQDLPADRQRMLRLVALHPGQDFDAYAAGALTGTDPAVAAAWLEHLADDHLLQPAAPGRYTFHDLVRAYAAGRADDHDPPAARRAALTRLVDYYLATAGRAMNTLHPAEAHQRPPLSPEAIPGPDLTDSRAALGWLDTERPTLVAVVVNAATNGSPQQAVRLARTLSRYLKGGYHADALTVHGHAHRAARDLGDLAGQAYALNDLGVAHRRLGLPGQASDDLQQALELFRRTGDTIGQATALFDLGTVVQWLGRYPDAIDYKQQALDLYRQAGDRNGEANMLSGIALVLERAGRFPEAIDYCERALALDREIGNRHGEAQALNCLGDVETRAGRLDSAAGHLQQALALFRQLGNRNHEAGALDSLGMLHNRLGRPDEAIGYFVPALTIFRELGNRGGETGALNGLGEASAAAGRHADAVTYHAEALALAVDIGQTDEQACAEAGLGRAHRMLGNHALADEHYRQALTLYTALGLPEADEIRADLAVRPPGDR</sequence>
<dbReference type="SUPFAM" id="SSF52540">
    <property type="entry name" value="P-loop containing nucleoside triphosphate hydrolases"/>
    <property type="match status" value="1"/>
</dbReference>
<protein>
    <submittedName>
        <fullName evidence="2">Uncharacterized protein</fullName>
    </submittedName>
</protein>
<dbReference type="Gene3D" id="3.40.50.300">
    <property type="entry name" value="P-loop containing nucleotide triphosphate hydrolases"/>
    <property type="match status" value="1"/>
</dbReference>
<feature type="repeat" description="TPR" evidence="1">
    <location>
        <begin position="607"/>
        <end position="640"/>
    </location>
</feature>
<dbReference type="Proteomes" id="UP000636960">
    <property type="component" value="Unassembled WGS sequence"/>
</dbReference>
<dbReference type="InterPro" id="IPR027417">
    <property type="entry name" value="P-loop_NTPase"/>
</dbReference>
<dbReference type="SMART" id="SM00028">
    <property type="entry name" value="TPR"/>
    <property type="match status" value="7"/>
</dbReference>
<evidence type="ECO:0000256" key="1">
    <source>
        <dbReference type="PROSITE-ProRule" id="PRU00339"/>
    </source>
</evidence>
<dbReference type="PANTHER" id="PTHR10098">
    <property type="entry name" value="RAPSYN-RELATED"/>
    <property type="match status" value="1"/>
</dbReference>
<reference evidence="2" key="1">
    <citation type="submission" date="2021-01" db="EMBL/GenBank/DDBJ databases">
        <title>Whole genome shotgun sequence of Actinoplanes rishiriensis NBRC 108556.</title>
        <authorList>
            <person name="Komaki H."/>
            <person name="Tamura T."/>
        </authorList>
    </citation>
    <scope>NUCLEOTIDE SEQUENCE</scope>
    <source>
        <strain evidence="2">NBRC 108556</strain>
    </source>
</reference>
<proteinExistence type="predicted"/>
<dbReference type="Pfam" id="PF13424">
    <property type="entry name" value="TPR_12"/>
    <property type="match status" value="3"/>
</dbReference>
<dbReference type="EMBL" id="BOMV01000026">
    <property type="protein sequence ID" value="GIE95268.1"/>
    <property type="molecule type" value="Genomic_DNA"/>
</dbReference>
<organism evidence="2 3">
    <name type="scientific">Paractinoplanes rishiriensis</name>
    <dbReference type="NCBI Taxonomy" id="1050105"/>
    <lineage>
        <taxon>Bacteria</taxon>
        <taxon>Bacillati</taxon>
        <taxon>Actinomycetota</taxon>
        <taxon>Actinomycetes</taxon>
        <taxon>Micromonosporales</taxon>
        <taxon>Micromonosporaceae</taxon>
        <taxon>Paractinoplanes</taxon>
    </lineage>
</organism>
<evidence type="ECO:0000313" key="3">
    <source>
        <dbReference type="Proteomes" id="UP000636960"/>
    </source>
</evidence>
<dbReference type="GO" id="GO:0043531">
    <property type="term" value="F:ADP binding"/>
    <property type="evidence" value="ECO:0007669"/>
    <property type="project" value="InterPro"/>
</dbReference>
<dbReference type="AlphaFoldDB" id="A0A919JY80"/>
<dbReference type="PROSITE" id="PS50005">
    <property type="entry name" value="TPR"/>
    <property type="match status" value="1"/>
</dbReference>
<accession>A0A919JY80</accession>
<dbReference type="Gene3D" id="1.25.40.10">
    <property type="entry name" value="Tetratricopeptide repeat domain"/>
    <property type="match status" value="2"/>
</dbReference>
<gene>
    <name evidence="2" type="ORF">Ari01nite_27330</name>
</gene>
<name>A0A919JY80_9ACTN</name>